<organism evidence="3 4">
    <name type="scientific">Tetracentron sinense</name>
    <name type="common">Spur-leaf</name>
    <dbReference type="NCBI Taxonomy" id="13715"/>
    <lineage>
        <taxon>Eukaryota</taxon>
        <taxon>Viridiplantae</taxon>
        <taxon>Streptophyta</taxon>
        <taxon>Embryophyta</taxon>
        <taxon>Tracheophyta</taxon>
        <taxon>Spermatophyta</taxon>
        <taxon>Magnoliopsida</taxon>
        <taxon>Trochodendrales</taxon>
        <taxon>Trochodendraceae</taxon>
        <taxon>Tetracentron</taxon>
    </lineage>
</organism>
<dbReference type="PANTHER" id="PTHR43539">
    <property type="entry name" value="FLAVIN-BINDING MONOOXYGENASE-LIKE PROTEIN (AFU_ORTHOLOGUE AFUA_4G09220)"/>
    <property type="match status" value="1"/>
</dbReference>
<dbReference type="AlphaFoldDB" id="A0A834Z834"/>
<evidence type="ECO:0008006" key="5">
    <source>
        <dbReference type="Google" id="ProtNLM"/>
    </source>
</evidence>
<proteinExistence type="inferred from homology"/>
<comment type="similarity">
    <text evidence="1">Belongs to the FMO family.</text>
</comment>
<name>A0A834Z834_TETSI</name>
<sequence length="119" mass="13340">MAINGTGPLELKNSEGKTPVLDIGALKKIRYGEIKFVPGIKKFSRSRVELFNGEILEIDSIILVTGYRSNVPSWLQDPIMLGDLKRSCAAVLWTGTGLGLKWRNRTNREDEEGEEWPPL</sequence>
<protein>
    <recommendedName>
        <fullName evidence="5">Flavin-containing monooxygenase</fullName>
    </recommendedName>
</protein>
<dbReference type="InterPro" id="IPR050982">
    <property type="entry name" value="Auxin_biosynth/cation_transpt"/>
</dbReference>
<dbReference type="EMBL" id="JABCRI010000009">
    <property type="protein sequence ID" value="KAF8401130.1"/>
    <property type="molecule type" value="Genomic_DNA"/>
</dbReference>
<evidence type="ECO:0000313" key="4">
    <source>
        <dbReference type="Proteomes" id="UP000655225"/>
    </source>
</evidence>
<gene>
    <name evidence="3" type="ORF">HHK36_014434</name>
</gene>
<reference evidence="3 4" key="1">
    <citation type="submission" date="2020-04" db="EMBL/GenBank/DDBJ databases">
        <title>Plant Genome Project.</title>
        <authorList>
            <person name="Zhang R.-G."/>
        </authorList>
    </citation>
    <scope>NUCLEOTIDE SEQUENCE [LARGE SCALE GENOMIC DNA]</scope>
    <source>
        <strain evidence="3">YNK0</strain>
        <tissue evidence="3">Leaf</tissue>
    </source>
</reference>
<dbReference type="OrthoDB" id="66881at2759"/>
<dbReference type="GO" id="GO:0004497">
    <property type="term" value="F:monooxygenase activity"/>
    <property type="evidence" value="ECO:0007669"/>
    <property type="project" value="TreeGrafter"/>
</dbReference>
<keyword evidence="4" id="KW-1185">Reference proteome</keyword>
<keyword evidence="2" id="KW-0560">Oxidoreductase</keyword>
<comment type="caution">
    <text evidence="3">The sequence shown here is derived from an EMBL/GenBank/DDBJ whole genome shotgun (WGS) entry which is preliminary data.</text>
</comment>
<evidence type="ECO:0000256" key="2">
    <source>
        <dbReference type="ARBA" id="ARBA00023002"/>
    </source>
</evidence>
<dbReference type="GO" id="GO:0050660">
    <property type="term" value="F:flavin adenine dinucleotide binding"/>
    <property type="evidence" value="ECO:0007669"/>
    <property type="project" value="TreeGrafter"/>
</dbReference>
<evidence type="ECO:0000256" key="1">
    <source>
        <dbReference type="ARBA" id="ARBA00009183"/>
    </source>
</evidence>
<dbReference type="Proteomes" id="UP000655225">
    <property type="component" value="Unassembled WGS sequence"/>
</dbReference>
<dbReference type="PANTHER" id="PTHR43539:SF11">
    <property type="entry name" value="INDOLE-3-PYRUVATE MONOOXYGENASE YUCCA8-RELATED"/>
    <property type="match status" value="1"/>
</dbReference>
<accession>A0A834Z834</accession>
<evidence type="ECO:0000313" key="3">
    <source>
        <dbReference type="EMBL" id="KAF8401130.1"/>
    </source>
</evidence>